<gene>
    <name evidence="2" type="ORF">F2Z29_13220</name>
    <name evidence="1" type="ORF">F3B44_06060</name>
    <name evidence="4" type="ORF">FSA03_12560</name>
    <name evidence="3" type="ORF">FSA06_13465</name>
</gene>
<dbReference type="EMBL" id="VWEQ01000004">
    <property type="protein sequence ID" value="KAA4754635.1"/>
    <property type="molecule type" value="Genomic_DNA"/>
</dbReference>
<reference evidence="3 5" key="3">
    <citation type="submission" date="2019-07" db="EMBL/GenBank/DDBJ databases">
        <title>Genome sequencing of Bacteroides fragilis.</title>
        <authorList>
            <person name="Galasyn E.V."/>
            <person name="Ruoff K.L."/>
            <person name="Price C.E."/>
            <person name="Valls R.A."/>
            <person name="O'Toole G.A."/>
        </authorList>
    </citation>
    <scope>NUCLEOTIDE SEQUENCE [LARGE SCALE GENOMIC DNA]</scope>
    <source>
        <strain evidence="3 5">AD135F_1B</strain>
    </source>
</reference>
<dbReference type="Proteomes" id="UP000436803">
    <property type="component" value="Unassembled WGS sequence"/>
</dbReference>
<dbReference type="EMBL" id="VWAW01000010">
    <property type="protein sequence ID" value="KAA5172984.1"/>
    <property type="molecule type" value="Genomic_DNA"/>
</dbReference>
<reference evidence="4 6" key="2">
    <citation type="submission" date="2019-07" db="EMBL/GenBank/DDBJ databases">
        <title>Genome Sequencing of Bacteroides fragilis.</title>
        <authorList>
            <person name="Pinto K.M."/>
            <person name="Ruoff K.L."/>
            <person name="Price C.E."/>
            <person name="Valls R.A."/>
            <person name="O'Toole G.A."/>
        </authorList>
    </citation>
    <scope>NUCLEOTIDE SEQUENCE [LARGE SCALE GENOMIC DNA]</scope>
    <source>
        <strain evidence="4 6">AD135F_3B</strain>
    </source>
</reference>
<comment type="caution">
    <text evidence="2">The sequence shown here is derived from an EMBL/GenBank/DDBJ whole genome shotgun (WGS) entry which is preliminary data.</text>
</comment>
<dbReference type="Proteomes" id="UP000319026">
    <property type="component" value="Unassembled WGS sequence"/>
</dbReference>
<evidence type="ECO:0000313" key="4">
    <source>
        <dbReference type="EMBL" id="TWV48254.1"/>
    </source>
</evidence>
<evidence type="ECO:0000313" key="5">
    <source>
        <dbReference type="Proteomes" id="UP000315444"/>
    </source>
</evidence>
<proteinExistence type="predicted"/>
<evidence type="ECO:0000313" key="2">
    <source>
        <dbReference type="EMBL" id="KAA5172984.1"/>
    </source>
</evidence>
<dbReference type="Proteomes" id="UP000315444">
    <property type="component" value="Unassembled WGS sequence"/>
</dbReference>
<reference evidence="7 8" key="1">
    <citation type="journal article" date="2019" name="Nat. Med.">
        <title>A library of human gut bacterial isolates paired with longitudinal multiomics data enables mechanistic microbiome research.</title>
        <authorList>
            <person name="Poyet M."/>
            <person name="Groussin M."/>
            <person name="Gibbons S.M."/>
            <person name="Avila-Pacheco J."/>
            <person name="Jiang X."/>
            <person name="Kearney S.M."/>
            <person name="Perrotta A.R."/>
            <person name="Berdy B."/>
            <person name="Zhao S."/>
            <person name="Lieberman T.D."/>
            <person name="Swanson P.K."/>
            <person name="Smith M."/>
            <person name="Roesemann S."/>
            <person name="Alexander J.E."/>
            <person name="Rich S.A."/>
            <person name="Livny J."/>
            <person name="Vlamakis H."/>
            <person name="Clish C."/>
            <person name="Bullock K."/>
            <person name="Deik A."/>
            <person name="Scott J."/>
            <person name="Pierce K.A."/>
            <person name="Xavier R.J."/>
            <person name="Alm E.J."/>
        </authorList>
    </citation>
    <scope>NUCLEOTIDE SEQUENCE [LARGE SCALE GENOMIC DNA]</scope>
    <source>
        <strain evidence="1 8">BIOML-A106</strain>
        <strain evidence="2 7">BIOML-A7</strain>
    </source>
</reference>
<evidence type="ECO:0000313" key="7">
    <source>
        <dbReference type="Proteomes" id="UP000436803"/>
    </source>
</evidence>
<dbReference type="AlphaFoldDB" id="A0A5C6JHW4"/>
<accession>A0A5C6JHW4</accession>
<evidence type="ECO:0000313" key="1">
    <source>
        <dbReference type="EMBL" id="KAA4754635.1"/>
    </source>
</evidence>
<dbReference type="Proteomes" id="UP000479773">
    <property type="component" value="Unassembled WGS sequence"/>
</dbReference>
<evidence type="ECO:0000313" key="8">
    <source>
        <dbReference type="Proteomes" id="UP000479773"/>
    </source>
</evidence>
<protein>
    <submittedName>
        <fullName evidence="2">Uncharacterized protein</fullName>
    </submittedName>
</protein>
<evidence type="ECO:0000313" key="3">
    <source>
        <dbReference type="EMBL" id="TWV41133.1"/>
    </source>
</evidence>
<name>A0A5C6JHW4_BACFG</name>
<dbReference type="EMBL" id="VOHT01000005">
    <property type="protein sequence ID" value="TWV48254.1"/>
    <property type="molecule type" value="Genomic_DNA"/>
</dbReference>
<organism evidence="2 7">
    <name type="scientific">Bacteroides fragilis</name>
    <dbReference type="NCBI Taxonomy" id="817"/>
    <lineage>
        <taxon>Bacteria</taxon>
        <taxon>Pseudomonadati</taxon>
        <taxon>Bacteroidota</taxon>
        <taxon>Bacteroidia</taxon>
        <taxon>Bacteroidales</taxon>
        <taxon>Bacteroidaceae</taxon>
        <taxon>Bacteroides</taxon>
    </lineage>
</organism>
<evidence type="ECO:0000313" key="6">
    <source>
        <dbReference type="Proteomes" id="UP000319026"/>
    </source>
</evidence>
<dbReference type="EMBL" id="VOHV01000005">
    <property type="protein sequence ID" value="TWV41133.1"/>
    <property type="molecule type" value="Genomic_DNA"/>
</dbReference>
<sequence>MARLKLSWLINYGTKYEVVNQCEIEILDRRYFPFQIDHCCLNRASWGQRLLVR</sequence>